<dbReference type="PANTHER" id="PTHR33217">
    <property type="entry name" value="TRANSPOSASE FOR INSERTION SEQUENCE ELEMENT IS1081"/>
    <property type="match status" value="1"/>
</dbReference>
<keyword evidence="6" id="KW-0814">Transposable element</keyword>
<keyword evidence="4 6" id="KW-0238">DNA-binding</keyword>
<protein>
    <recommendedName>
        <fullName evidence="6">Mutator family transposase</fullName>
    </recommendedName>
</protein>
<evidence type="ECO:0000256" key="5">
    <source>
        <dbReference type="ARBA" id="ARBA00023172"/>
    </source>
</evidence>
<proteinExistence type="inferred from homology"/>
<evidence type="ECO:0000256" key="3">
    <source>
        <dbReference type="ARBA" id="ARBA00022578"/>
    </source>
</evidence>
<dbReference type="PANTHER" id="PTHR33217:SF7">
    <property type="entry name" value="TRANSPOSASE FOR INSERTION SEQUENCE ELEMENT IS1081"/>
    <property type="match status" value="1"/>
</dbReference>
<accession>A0A519BKY4</accession>
<dbReference type="GO" id="GO:0004803">
    <property type="term" value="F:transposase activity"/>
    <property type="evidence" value="ECO:0007669"/>
    <property type="project" value="UniProtKB-UniRule"/>
</dbReference>
<dbReference type="GO" id="GO:0003677">
    <property type="term" value="F:DNA binding"/>
    <property type="evidence" value="ECO:0007669"/>
    <property type="project" value="UniProtKB-UniRule"/>
</dbReference>
<name>A0A519BKY4_9DELT</name>
<dbReference type="GO" id="GO:0006313">
    <property type="term" value="P:DNA transposition"/>
    <property type="evidence" value="ECO:0007669"/>
    <property type="project" value="UniProtKB-UniRule"/>
</dbReference>
<comment type="caution">
    <text evidence="7">The sequence shown here is derived from an EMBL/GenBank/DDBJ whole genome shotgun (WGS) entry which is preliminary data.</text>
</comment>
<reference evidence="7 8" key="1">
    <citation type="journal article" date="2019" name="ISME J.">
        <title>Insights into ecological role of a new deltaproteobacterial order Candidatus Acidulodesulfobacterales by metagenomics and metatranscriptomics.</title>
        <authorList>
            <person name="Tan S."/>
            <person name="Liu J."/>
            <person name="Fang Y."/>
            <person name="Hedlund B.P."/>
            <person name="Lian Z.H."/>
            <person name="Huang L.Y."/>
            <person name="Li J.T."/>
            <person name="Huang L.N."/>
            <person name="Li W.J."/>
            <person name="Jiang H.C."/>
            <person name="Dong H.L."/>
            <person name="Shu W.S."/>
        </authorList>
    </citation>
    <scope>NUCLEOTIDE SEQUENCE [LARGE SCALE GENOMIC DNA]</scope>
    <source>
        <strain evidence="7">AP1</strain>
    </source>
</reference>
<dbReference type="InterPro" id="IPR001207">
    <property type="entry name" value="Transposase_mutator"/>
</dbReference>
<comment type="function">
    <text evidence="1 6">Required for the transposition of the insertion element.</text>
</comment>
<keyword evidence="5 6" id="KW-0233">DNA recombination</keyword>
<keyword evidence="3 6" id="KW-0815">Transposition</keyword>
<evidence type="ECO:0000256" key="2">
    <source>
        <dbReference type="ARBA" id="ARBA00010961"/>
    </source>
</evidence>
<organism evidence="7 8">
    <name type="scientific">Candidatus Acididesulfobacter diazotrophicus</name>
    <dbReference type="NCBI Taxonomy" id="2597226"/>
    <lineage>
        <taxon>Bacteria</taxon>
        <taxon>Deltaproteobacteria</taxon>
        <taxon>Candidatus Acidulodesulfobacterales</taxon>
        <taxon>Candidatus Acididesulfobacter</taxon>
    </lineage>
</organism>
<evidence type="ECO:0000256" key="4">
    <source>
        <dbReference type="ARBA" id="ARBA00023125"/>
    </source>
</evidence>
<evidence type="ECO:0000256" key="6">
    <source>
        <dbReference type="RuleBase" id="RU365089"/>
    </source>
</evidence>
<sequence length="124" mass="14839">MNFNITTQEIKELFLIIKEEPTKLYEMMEVNMQKHIGKYLSKLIDLELTDHLGRKPYQRAKCSLTPKNYRNGSYNRKFLIKRIGEVGIKVPRDRNNEFHTQVLPKAKRYDKRISNDLHAMFLRV</sequence>
<dbReference type="Proteomes" id="UP000319296">
    <property type="component" value="Unassembled WGS sequence"/>
</dbReference>
<evidence type="ECO:0000313" key="7">
    <source>
        <dbReference type="EMBL" id="RZD17896.1"/>
    </source>
</evidence>
<comment type="similarity">
    <text evidence="2 6">Belongs to the transposase mutator family.</text>
</comment>
<evidence type="ECO:0000256" key="1">
    <source>
        <dbReference type="ARBA" id="ARBA00002190"/>
    </source>
</evidence>
<evidence type="ECO:0000313" key="8">
    <source>
        <dbReference type="Proteomes" id="UP000319296"/>
    </source>
</evidence>
<gene>
    <name evidence="7" type="ORF">EVG15_08830</name>
</gene>
<dbReference type="Pfam" id="PF00872">
    <property type="entry name" value="Transposase_mut"/>
    <property type="match status" value="1"/>
</dbReference>
<dbReference type="AlphaFoldDB" id="A0A519BKY4"/>
<dbReference type="EMBL" id="SGBB01000019">
    <property type="protein sequence ID" value="RZD17896.1"/>
    <property type="molecule type" value="Genomic_DNA"/>
</dbReference>